<keyword evidence="5 13" id="KW-0432">Leucine biosynthesis</keyword>
<comment type="cofactor">
    <cofactor evidence="13">
        <name>[4Fe-4S] cluster</name>
        <dbReference type="ChEBI" id="CHEBI:49883"/>
    </cofactor>
    <text evidence="13">Binds 1 [4Fe-4S] cluster per subunit.</text>
</comment>
<feature type="domain" description="Aconitase/3-isopropylmalate dehydratase large subunit alpha/beta/alpha" evidence="14">
    <location>
        <begin position="24"/>
        <end position="466"/>
    </location>
</feature>
<dbReference type="NCBIfam" id="NF009116">
    <property type="entry name" value="PRK12466.1"/>
    <property type="match status" value="1"/>
</dbReference>
<evidence type="ECO:0000256" key="5">
    <source>
        <dbReference type="ARBA" id="ARBA00022430"/>
    </source>
</evidence>
<evidence type="ECO:0000256" key="12">
    <source>
        <dbReference type="ARBA" id="ARBA00023304"/>
    </source>
</evidence>
<proteinExistence type="inferred from homology"/>
<dbReference type="SUPFAM" id="SSF53732">
    <property type="entry name" value="Aconitase iron-sulfur domain"/>
    <property type="match status" value="1"/>
</dbReference>
<keyword evidence="10 13" id="KW-0411">Iron-sulfur</keyword>
<evidence type="ECO:0000259" key="14">
    <source>
        <dbReference type="Pfam" id="PF00330"/>
    </source>
</evidence>
<comment type="catalytic activity">
    <reaction evidence="1 13">
        <text>(2R,3S)-3-isopropylmalate = (2S)-2-isopropylmalate</text>
        <dbReference type="Rhea" id="RHEA:32287"/>
        <dbReference type="ChEBI" id="CHEBI:1178"/>
        <dbReference type="ChEBI" id="CHEBI:35121"/>
        <dbReference type="EC" id="4.2.1.33"/>
    </reaction>
</comment>
<evidence type="ECO:0000256" key="2">
    <source>
        <dbReference type="ARBA" id="ARBA00002695"/>
    </source>
</evidence>
<accession>A0A1H3BPQ7</accession>
<evidence type="ECO:0000256" key="8">
    <source>
        <dbReference type="ARBA" id="ARBA00022723"/>
    </source>
</evidence>
<dbReference type="InterPro" id="IPR018136">
    <property type="entry name" value="Aconitase_4Fe-4S_BS"/>
</dbReference>
<feature type="binding site" evidence="13">
    <location>
        <position position="419"/>
    </location>
    <ligand>
        <name>[4Fe-4S] cluster</name>
        <dbReference type="ChEBI" id="CHEBI:49883"/>
    </ligand>
</feature>
<name>A0A1H3BPQ7_9RHOB</name>
<dbReference type="PRINTS" id="PR00415">
    <property type="entry name" value="ACONITASE"/>
</dbReference>
<keyword evidence="7 13" id="KW-0028">Amino-acid biosynthesis</keyword>
<comment type="similarity">
    <text evidence="13">Belongs to the aconitase/IPM isomerase family. LeuC type 1 subfamily.</text>
</comment>
<evidence type="ECO:0000313" key="16">
    <source>
        <dbReference type="Proteomes" id="UP000183076"/>
    </source>
</evidence>
<keyword evidence="9 13" id="KW-0408">Iron</keyword>
<dbReference type="EMBL" id="FNNB01000007">
    <property type="protein sequence ID" value="SDX43688.1"/>
    <property type="molecule type" value="Genomic_DNA"/>
</dbReference>
<comment type="function">
    <text evidence="2 13">Catalyzes the isomerization between 2-isopropylmalate and 3-isopropylmalate, via the formation of 2-isopropylmaleate.</text>
</comment>
<evidence type="ECO:0000256" key="1">
    <source>
        <dbReference type="ARBA" id="ARBA00000491"/>
    </source>
</evidence>
<evidence type="ECO:0000256" key="11">
    <source>
        <dbReference type="ARBA" id="ARBA00023239"/>
    </source>
</evidence>
<dbReference type="InterPro" id="IPR004430">
    <property type="entry name" value="3-IsopropMal_deHydase_lsu"/>
</dbReference>
<dbReference type="InterPro" id="IPR001030">
    <property type="entry name" value="Acoase/IPM_deHydtase_lsu_aba"/>
</dbReference>
<evidence type="ECO:0000256" key="13">
    <source>
        <dbReference type="HAMAP-Rule" id="MF_01026"/>
    </source>
</evidence>
<keyword evidence="8 13" id="KW-0479">Metal-binding</keyword>
<dbReference type="Pfam" id="PF00330">
    <property type="entry name" value="Aconitase"/>
    <property type="match status" value="1"/>
</dbReference>
<gene>
    <name evidence="13" type="primary">leuC</name>
    <name evidence="15" type="ORF">SAMN04488041_10726</name>
</gene>
<evidence type="ECO:0000256" key="4">
    <source>
        <dbReference type="ARBA" id="ARBA00011271"/>
    </source>
</evidence>
<dbReference type="GO" id="GO:0051539">
    <property type="term" value="F:4 iron, 4 sulfur cluster binding"/>
    <property type="evidence" value="ECO:0007669"/>
    <property type="project" value="UniProtKB-KW"/>
</dbReference>
<dbReference type="PANTHER" id="PTHR43822:SF9">
    <property type="entry name" value="3-ISOPROPYLMALATE DEHYDRATASE"/>
    <property type="match status" value="1"/>
</dbReference>
<dbReference type="PANTHER" id="PTHR43822">
    <property type="entry name" value="HOMOACONITASE, MITOCHONDRIAL-RELATED"/>
    <property type="match status" value="1"/>
</dbReference>
<keyword evidence="12 13" id="KW-0100">Branched-chain amino acid biosynthesis</keyword>
<dbReference type="Proteomes" id="UP000183076">
    <property type="component" value="Unassembled WGS sequence"/>
</dbReference>
<dbReference type="AlphaFoldDB" id="A0A1H3BPQ7"/>
<dbReference type="GO" id="GO:0046872">
    <property type="term" value="F:metal ion binding"/>
    <property type="evidence" value="ECO:0007669"/>
    <property type="project" value="UniProtKB-KW"/>
</dbReference>
<evidence type="ECO:0000313" key="15">
    <source>
        <dbReference type="EMBL" id="SDX43688.1"/>
    </source>
</evidence>
<evidence type="ECO:0000256" key="6">
    <source>
        <dbReference type="ARBA" id="ARBA00022485"/>
    </source>
</evidence>
<protein>
    <recommendedName>
        <fullName evidence="13">3-isopropylmalate dehydratase large subunit</fullName>
        <ecNumber evidence="13">4.2.1.33</ecNumber>
    </recommendedName>
    <alternativeName>
        <fullName evidence="13">Alpha-IPM isomerase</fullName>
        <shortName evidence="13">IPMI</shortName>
    </alternativeName>
    <alternativeName>
        <fullName evidence="13">Isopropylmalate isomerase</fullName>
    </alternativeName>
</protein>
<dbReference type="GO" id="GO:0003861">
    <property type="term" value="F:3-isopropylmalate dehydratase activity"/>
    <property type="evidence" value="ECO:0007669"/>
    <property type="project" value="UniProtKB-UniRule"/>
</dbReference>
<reference evidence="16" key="1">
    <citation type="submission" date="2016-10" db="EMBL/GenBank/DDBJ databases">
        <authorList>
            <person name="Varghese N."/>
            <person name="Submissions S."/>
        </authorList>
    </citation>
    <scope>NUCLEOTIDE SEQUENCE [LARGE SCALE GENOMIC DNA]</scope>
    <source>
        <strain evidence="16">DSM 10014</strain>
    </source>
</reference>
<evidence type="ECO:0000256" key="10">
    <source>
        <dbReference type="ARBA" id="ARBA00023014"/>
    </source>
</evidence>
<comment type="pathway">
    <text evidence="3 13">Amino-acid biosynthesis; L-leucine biosynthesis; L-leucine from 3-methyl-2-oxobutanoate: step 2/4.</text>
</comment>
<dbReference type="STRING" id="60137.SAMN04488041_10726"/>
<evidence type="ECO:0000256" key="3">
    <source>
        <dbReference type="ARBA" id="ARBA00004729"/>
    </source>
</evidence>
<sequence>MGAGGETGPDGGRRMTAPQTLFGKLWAAHEVMRRDDGTSLLWVDRHLVHEGSHHAFVKLESRGMKVAVPDLTFGVVDHYAPTRAGEMAADIRRMIDTLGRNAKAQGIRLFDLRDPGQGIVHVIGPEQGLTLPGLLINCGDSHTSTHGAFGALAFGVGATEVAHILATQTIWQQRPKTMRITVDGALGAGVTAKDLALHWIAELGADGARGHAIEYAGPAVRALSMEGRLTLCNLSIEGGARLGLVAPDQVTFDYIKGRNFAPKGADWDTALRDWSQLATDTDARFDREVALNASDIAPTVTWGTSPEEALPITGHVPDPARLSGSKQAQARAALEYMALEPGMALDQIAVDQVFIGSCTNGRIEDLRLAAKVLAGRKAVVPGLVSPGSAQVKKQAEAEGLADVFAQAGLEWAASGCSMCVGMNGDRVEAGKRCASSTNRNFKGRQGRGARTHLMSPAMVAAAAVTGHLADVRPLLEGRT</sequence>
<comment type="subunit">
    <text evidence="4 13">Heterodimer of LeuC and LeuD.</text>
</comment>
<organism evidence="15 16">
    <name type="scientific">Sulfitobacter pontiacus</name>
    <dbReference type="NCBI Taxonomy" id="60137"/>
    <lineage>
        <taxon>Bacteria</taxon>
        <taxon>Pseudomonadati</taxon>
        <taxon>Pseudomonadota</taxon>
        <taxon>Alphaproteobacteria</taxon>
        <taxon>Rhodobacterales</taxon>
        <taxon>Roseobacteraceae</taxon>
        <taxon>Sulfitobacter</taxon>
    </lineage>
</organism>
<keyword evidence="6 13" id="KW-0004">4Fe-4S</keyword>
<feature type="binding site" evidence="13">
    <location>
        <position position="416"/>
    </location>
    <ligand>
        <name>[4Fe-4S] cluster</name>
        <dbReference type="ChEBI" id="CHEBI:49883"/>
    </ligand>
</feature>
<dbReference type="PROSITE" id="PS01244">
    <property type="entry name" value="ACONITASE_2"/>
    <property type="match status" value="1"/>
</dbReference>
<keyword evidence="11 13" id="KW-0456">Lyase</keyword>
<dbReference type="InterPro" id="IPR050067">
    <property type="entry name" value="IPM_dehydratase_rel_enz"/>
</dbReference>
<dbReference type="InterPro" id="IPR036008">
    <property type="entry name" value="Aconitase_4Fe-4S_dom"/>
</dbReference>
<dbReference type="NCBIfam" id="TIGR00170">
    <property type="entry name" value="leuC"/>
    <property type="match status" value="1"/>
</dbReference>
<dbReference type="PROSITE" id="PS00450">
    <property type="entry name" value="ACONITASE_1"/>
    <property type="match status" value="1"/>
</dbReference>
<dbReference type="InterPro" id="IPR033941">
    <property type="entry name" value="IPMI_cat"/>
</dbReference>
<dbReference type="Gene3D" id="3.30.499.10">
    <property type="entry name" value="Aconitase, domain 3"/>
    <property type="match status" value="2"/>
</dbReference>
<dbReference type="UniPathway" id="UPA00048">
    <property type="reaction ID" value="UER00071"/>
</dbReference>
<evidence type="ECO:0000256" key="9">
    <source>
        <dbReference type="ARBA" id="ARBA00023004"/>
    </source>
</evidence>
<dbReference type="NCBIfam" id="NF004016">
    <property type="entry name" value="PRK05478.1"/>
    <property type="match status" value="1"/>
</dbReference>
<dbReference type="HAMAP" id="MF_01026">
    <property type="entry name" value="LeuC_type1"/>
    <property type="match status" value="1"/>
</dbReference>
<dbReference type="EC" id="4.2.1.33" evidence="13"/>
<evidence type="ECO:0000256" key="7">
    <source>
        <dbReference type="ARBA" id="ARBA00022605"/>
    </source>
</evidence>
<dbReference type="CDD" id="cd01583">
    <property type="entry name" value="IPMI"/>
    <property type="match status" value="1"/>
</dbReference>
<dbReference type="InterPro" id="IPR015931">
    <property type="entry name" value="Acnase/IPM_dHydase_lsu_aba_1/3"/>
</dbReference>
<feature type="binding site" evidence="13">
    <location>
        <position position="358"/>
    </location>
    <ligand>
        <name>[4Fe-4S] cluster</name>
        <dbReference type="ChEBI" id="CHEBI:49883"/>
    </ligand>
</feature>
<dbReference type="GO" id="GO:0009098">
    <property type="term" value="P:L-leucine biosynthetic process"/>
    <property type="evidence" value="ECO:0007669"/>
    <property type="project" value="UniProtKB-UniRule"/>
</dbReference>